<evidence type="ECO:0000313" key="4">
    <source>
        <dbReference type="Proteomes" id="UP000002282"/>
    </source>
</evidence>
<proteinExistence type="predicted"/>
<gene>
    <name evidence="3" type="primary">Dyak\GE27771</name>
    <name evidence="3" type="synonym">GE27771</name>
    <name evidence="3" type="ORF">Dyak_GE27771</name>
</gene>
<dbReference type="EMBL" id="CM000158">
    <property type="protein sequence ID" value="KRK00385.1"/>
    <property type="molecule type" value="Genomic_DNA"/>
</dbReference>
<evidence type="ECO:0000256" key="2">
    <source>
        <dbReference type="SAM" id="SignalP"/>
    </source>
</evidence>
<dbReference type="AlphaFoldDB" id="A0A0R1DYJ9"/>
<feature type="signal peptide" evidence="2">
    <location>
        <begin position="1"/>
        <end position="21"/>
    </location>
</feature>
<reference evidence="3 4" key="1">
    <citation type="journal article" date="2007" name="Nature">
        <title>Evolution of genes and genomes on the Drosophila phylogeny.</title>
        <authorList>
            <consortium name="Drosophila 12 Genomes Consortium"/>
            <person name="Clark A.G."/>
            <person name="Eisen M.B."/>
            <person name="Smith D.R."/>
            <person name="Bergman C.M."/>
            <person name="Oliver B."/>
            <person name="Markow T.A."/>
            <person name="Kaufman T.C."/>
            <person name="Kellis M."/>
            <person name="Gelbart W."/>
            <person name="Iyer V.N."/>
            <person name="Pollard D.A."/>
            <person name="Sackton T.B."/>
            <person name="Larracuente A.M."/>
            <person name="Singh N.D."/>
            <person name="Abad J.P."/>
            <person name="Abt D.N."/>
            <person name="Adryan B."/>
            <person name="Aguade M."/>
            <person name="Akashi H."/>
            <person name="Anderson W.W."/>
            <person name="Aquadro C.F."/>
            <person name="Ardell D.H."/>
            <person name="Arguello R."/>
            <person name="Artieri C.G."/>
            <person name="Barbash D.A."/>
            <person name="Barker D."/>
            <person name="Barsanti P."/>
            <person name="Batterham P."/>
            <person name="Batzoglou S."/>
            <person name="Begun D."/>
            <person name="Bhutkar A."/>
            <person name="Blanco E."/>
            <person name="Bosak S.A."/>
            <person name="Bradley R.K."/>
            <person name="Brand A.D."/>
            <person name="Brent M.R."/>
            <person name="Brooks A.N."/>
            <person name="Brown R.H."/>
            <person name="Butlin R.K."/>
            <person name="Caggese C."/>
            <person name="Calvi B.R."/>
            <person name="Bernardo de Carvalho A."/>
            <person name="Caspi A."/>
            <person name="Castrezana S."/>
            <person name="Celniker S.E."/>
            <person name="Chang J.L."/>
            <person name="Chapple C."/>
            <person name="Chatterji S."/>
            <person name="Chinwalla A."/>
            <person name="Civetta A."/>
            <person name="Clifton S.W."/>
            <person name="Comeron J.M."/>
            <person name="Costello J.C."/>
            <person name="Coyne J.A."/>
            <person name="Daub J."/>
            <person name="David R.G."/>
            <person name="Delcher A.L."/>
            <person name="Delehaunty K."/>
            <person name="Do C.B."/>
            <person name="Ebling H."/>
            <person name="Edwards K."/>
            <person name="Eickbush T."/>
            <person name="Evans J.D."/>
            <person name="Filipski A."/>
            <person name="Findeiss S."/>
            <person name="Freyhult E."/>
            <person name="Fulton L."/>
            <person name="Fulton R."/>
            <person name="Garcia A.C."/>
            <person name="Gardiner A."/>
            <person name="Garfield D.A."/>
            <person name="Garvin B.E."/>
            <person name="Gibson G."/>
            <person name="Gilbert D."/>
            <person name="Gnerre S."/>
            <person name="Godfrey J."/>
            <person name="Good R."/>
            <person name="Gotea V."/>
            <person name="Gravely B."/>
            <person name="Greenberg A.J."/>
            <person name="Griffiths-Jones S."/>
            <person name="Gross S."/>
            <person name="Guigo R."/>
            <person name="Gustafson E.A."/>
            <person name="Haerty W."/>
            <person name="Hahn M.W."/>
            <person name="Halligan D.L."/>
            <person name="Halpern A.L."/>
            <person name="Halter G.M."/>
            <person name="Han M.V."/>
            <person name="Heger A."/>
            <person name="Hillier L."/>
            <person name="Hinrichs A.S."/>
            <person name="Holmes I."/>
            <person name="Hoskins R.A."/>
            <person name="Hubisz M.J."/>
            <person name="Hultmark D."/>
            <person name="Huntley M.A."/>
            <person name="Jaffe D.B."/>
            <person name="Jagadeeshan S."/>
            <person name="Jeck W.R."/>
            <person name="Johnson J."/>
            <person name="Jones C.D."/>
            <person name="Jordan W.C."/>
            <person name="Karpen G.H."/>
            <person name="Kataoka E."/>
            <person name="Keightley P.D."/>
            <person name="Kheradpour P."/>
            <person name="Kirkness E.F."/>
            <person name="Koerich L.B."/>
            <person name="Kristiansen K."/>
            <person name="Kudrna D."/>
            <person name="Kulathinal R.J."/>
            <person name="Kumar S."/>
            <person name="Kwok R."/>
            <person name="Lander E."/>
            <person name="Langley C.H."/>
            <person name="Lapoint R."/>
            <person name="Lazzaro B.P."/>
            <person name="Lee S.J."/>
            <person name="Levesque L."/>
            <person name="Li R."/>
            <person name="Lin C.F."/>
            <person name="Lin M.F."/>
            <person name="Lindblad-Toh K."/>
            <person name="Llopart A."/>
            <person name="Long M."/>
            <person name="Low L."/>
            <person name="Lozovsky E."/>
            <person name="Lu J."/>
            <person name="Luo M."/>
            <person name="Machado C.A."/>
            <person name="Makalowski W."/>
            <person name="Marzo M."/>
            <person name="Matsuda M."/>
            <person name="Matzkin L."/>
            <person name="McAllister B."/>
            <person name="McBride C.S."/>
            <person name="McKernan B."/>
            <person name="McKernan K."/>
            <person name="Mendez-Lago M."/>
            <person name="Minx P."/>
            <person name="Mollenhauer M.U."/>
            <person name="Montooth K."/>
            <person name="Mount S.M."/>
            <person name="Mu X."/>
            <person name="Myers E."/>
            <person name="Negre B."/>
            <person name="Newfeld S."/>
            <person name="Nielsen R."/>
            <person name="Noor M.A."/>
            <person name="O'Grady P."/>
            <person name="Pachter L."/>
            <person name="Papaceit M."/>
            <person name="Parisi M.J."/>
            <person name="Parisi M."/>
            <person name="Parts L."/>
            <person name="Pedersen J.S."/>
            <person name="Pesole G."/>
            <person name="Phillippy A.M."/>
            <person name="Ponting C.P."/>
            <person name="Pop M."/>
            <person name="Porcelli D."/>
            <person name="Powell J.R."/>
            <person name="Prohaska S."/>
            <person name="Pruitt K."/>
            <person name="Puig M."/>
            <person name="Quesneville H."/>
            <person name="Ram K.R."/>
            <person name="Rand D."/>
            <person name="Rasmussen M.D."/>
            <person name="Reed L.K."/>
            <person name="Reenan R."/>
            <person name="Reily A."/>
            <person name="Remington K.A."/>
            <person name="Rieger T.T."/>
            <person name="Ritchie M.G."/>
            <person name="Robin C."/>
            <person name="Rogers Y.H."/>
            <person name="Rohde C."/>
            <person name="Rozas J."/>
            <person name="Rubenfield M.J."/>
            <person name="Ruiz A."/>
            <person name="Russo S."/>
            <person name="Salzberg S.L."/>
            <person name="Sanchez-Gracia A."/>
            <person name="Saranga D.J."/>
            <person name="Sato H."/>
            <person name="Schaeffer S.W."/>
            <person name="Schatz M.C."/>
            <person name="Schlenke T."/>
            <person name="Schwartz R."/>
            <person name="Segarra C."/>
            <person name="Singh R.S."/>
            <person name="Sirot L."/>
            <person name="Sirota M."/>
            <person name="Sisneros N.B."/>
            <person name="Smith C.D."/>
            <person name="Smith T.F."/>
            <person name="Spieth J."/>
            <person name="Stage D.E."/>
            <person name="Stark A."/>
            <person name="Stephan W."/>
            <person name="Strausberg R.L."/>
            <person name="Strempel S."/>
            <person name="Sturgill D."/>
            <person name="Sutton G."/>
            <person name="Sutton G.G."/>
            <person name="Tao W."/>
            <person name="Teichmann S."/>
            <person name="Tobari Y.N."/>
            <person name="Tomimura Y."/>
            <person name="Tsolas J.M."/>
            <person name="Valente V.L."/>
            <person name="Venter E."/>
            <person name="Venter J.C."/>
            <person name="Vicario S."/>
            <person name="Vieira F.G."/>
            <person name="Vilella A.J."/>
            <person name="Villasante A."/>
            <person name="Walenz B."/>
            <person name="Wang J."/>
            <person name="Wasserman M."/>
            <person name="Watts T."/>
            <person name="Wilson D."/>
            <person name="Wilson R.K."/>
            <person name="Wing R.A."/>
            <person name="Wolfner M.F."/>
            <person name="Wong A."/>
            <person name="Wong G.K."/>
            <person name="Wu C.I."/>
            <person name="Wu G."/>
            <person name="Yamamoto D."/>
            <person name="Yang H.P."/>
            <person name="Yang S.P."/>
            <person name="Yorke J.A."/>
            <person name="Yoshida K."/>
            <person name="Zdobnov E."/>
            <person name="Zhang P."/>
            <person name="Zhang Y."/>
            <person name="Zimin A.V."/>
            <person name="Baldwin J."/>
            <person name="Abdouelleil A."/>
            <person name="Abdulkadir J."/>
            <person name="Abebe A."/>
            <person name="Abera B."/>
            <person name="Abreu J."/>
            <person name="Acer S.C."/>
            <person name="Aftuck L."/>
            <person name="Alexander A."/>
            <person name="An P."/>
            <person name="Anderson E."/>
            <person name="Anderson S."/>
            <person name="Arachi H."/>
            <person name="Azer M."/>
            <person name="Bachantsang P."/>
            <person name="Barry A."/>
            <person name="Bayul T."/>
            <person name="Berlin A."/>
            <person name="Bessette D."/>
            <person name="Bloom T."/>
            <person name="Blye J."/>
            <person name="Boguslavskiy L."/>
            <person name="Bonnet C."/>
            <person name="Boukhgalter B."/>
            <person name="Bourzgui I."/>
            <person name="Brown A."/>
            <person name="Cahill P."/>
            <person name="Channer S."/>
            <person name="Cheshatsang Y."/>
            <person name="Chuda L."/>
            <person name="Citroen M."/>
            <person name="Collymore A."/>
            <person name="Cooke P."/>
            <person name="Costello M."/>
            <person name="D'Aco K."/>
            <person name="Daza R."/>
            <person name="De Haan G."/>
            <person name="DeGray S."/>
            <person name="DeMaso C."/>
            <person name="Dhargay N."/>
            <person name="Dooley K."/>
            <person name="Dooley E."/>
            <person name="Doricent M."/>
            <person name="Dorje P."/>
            <person name="Dorjee K."/>
            <person name="Dupes A."/>
            <person name="Elong R."/>
            <person name="Falk J."/>
            <person name="Farina A."/>
            <person name="Faro S."/>
            <person name="Ferguson D."/>
            <person name="Fisher S."/>
            <person name="Foley C.D."/>
            <person name="Franke A."/>
            <person name="Friedrich D."/>
            <person name="Gadbois L."/>
            <person name="Gearin G."/>
            <person name="Gearin C.R."/>
            <person name="Giannoukos G."/>
            <person name="Goode T."/>
            <person name="Graham J."/>
            <person name="Grandbois E."/>
            <person name="Grewal S."/>
            <person name="Gyaltsen K."/>
            <person name="Hafez N."/>
            <person name="Hagos B."/>
            <person name="Hall J."/>
            <person name="Henson C."/>
            <person name="Hollinger A."/>
            <person name="Honan T."/>
            <person name="Huard M.D."/>
            <person name="Hughes L."/>
            <person name="Hurhula B."/>
            <person name="Husby M.E."/>
            <person name="Kamat A."/>
            <person name="Kanga B."/>
            <person name="Kashin S."/>
            <person name="Khazanovich D."/>
            <person name="Kisner P."/>
            <person name="Lance K."/>
            <person name="Lara M."/>
            <person name="Lee W."/>
            <person name="Lennon N."/>
            <person name="Letendre F."/>
            <person name="LeVine R."/>
            <person name="Lipovsky A."/>
            <person name="Liu X."/>
            <person name="Liu J."/>
            <person name="Liu S."/>
            <person name="Lokyitsang T."/>
            <person name="Lokyitsang Y."/>
            <person name="Lubonja R."/>
            <person name="Lui A."/>
            <person name="MacDonald P."/>
            <person name="Magnisalis V."/>
            <person name="Maru K."/>
            <person name="Matthews C."/>
            <person name="McCusker W."/>
            <person name="McDonough S."/>
            <person name="Mehta T."/>
            <person name="Meldrim J."/>
            <person name="Meneus L."/>
            <person name="Mihai O."/>
            <person name="Mihalev A."/>
            <person name="Mihova T."/>
            <person name="Mittelman R."/>
            <person name="Mlenga V."/>
            <person name="Montmayeur A."/>
            <person name="Mulrain L."/>
            <person name="Navidi A."/>
            <person name="Naylor J."/>
            <person name="Negash T."/>
            <person name="Nguyen T."/>
            <person name="Nguyen N."/>
            <person name="Nicol R."/>
            <person name="Norbu C."/>
            <person name="Norbu N."/>
            <person name="Novod N."/>
            <person name="O'Neill B."/>
            <person name="Osman S."/>
            <person name="Markiewicz E."/>
            <person name="Oyono O.L."/>
            <person name="Patti C."/>
            <person name="Phunkhang P."/>
            <person name="Pierre F."/>
            <person name="Priest M."/>
            <person name="Raghuraman S."/>
            <person name="Rege F."/>
            <person name="Reyes R."/>
            <person name="Rise C."/>
            <person name="Rogov P."/>
            <person name="Ross K."/>
            <person name="Ryan E."/>
            <person name="Settipalli S."/>
            <person name="Shea T."/>
            <person name="Sherpa N."/>
            <person name="Shi L."/>
            <person name="Shih D."/>
            <person name="Sparrow T."/>
            <person name="Spaulding J."/>
            <person name="Stalker J."/>
            <person name="Stange-Thomann N."/>
            <person name="Stavropoulos S."/>
            <person name="Stone C."/>
            <person name="Strader C."/>
            <person name="Tesfaye S."/>
            <person name="Thomson T."/>
            <person name="Thoulutsang Y."/>
            <person name="Thoulutsang D."/>
            <person name="Topham K."/>
            <person name="Topping I."/>
            <person name="Tsamla T."/>
            <person name="Vassiliev H."/>
            <person name="Vo A."/>
            <person name="Wangchuk T."/>
            <person name="Wangdi T."/>
            <person name="Weiand M."/>
            <person name="Wilkinson J."/>
            <person name="Wilson A."/>
            <person name="Yadav S."/>
            <person name="Young G."/>
            <person name="Yu Q."/>
            <person name="Zembek L."/>
            <person name="Zhong D."/>
            <person name="Zimmer A."/>
            <person name="Zwirko Z."/>
            <person name="Jaffe D.B."/>
            <person name="Alvarez P."/>
            <person name="Brockman W."/>
            <person name="Butler J."/>
            <person name="Chin C."/>
            <person name="Gnerre S."/>
            <person name="Grabherr M."/>
            <person name="Kleber M."/>
            <person name="Mauceli E."/>
            <person name="MacCallum I."/>
        </authorList>
    </citation>
    <scope>NUCLEOTIDE SEQUENCE [LARGE SCALE GENOMIC DNA]</scope>
    <source>
        <strain evidence="4">Tai18E2 / Tucson 14021-0261.01</strain>
    </source>
</reference>
<evidence type="ECO:0000256" key="1">
    <source>
        <dbReference type="SAM" id="MobiDB-lite"/>
    </source>
</evidence>
<reference evidence="3 4" key="2">
    <citation type="journal article" date="2007" name="PLoS Biol.">
        <title>Principles of genome evolution in the Drosophila melanogaster species group.</title>
        <authorList>
            <person name="Ranz J.M."/>
            <person name="Maurin D."/>
            <person name="Chan Y.S."/>
            <person name="von Grotthuss M."/>
            <person name="Hillier L.W."/>
            <person name="Roote J."/>
            <person name="Ashburner M."/>
            <person name="Bergman C.M."/>
        </authorList>
    </citation>
    <scope>NUCLEOTIDE SEQUENCE [LARGE SCALE GENOMIC DNA]</scope>
    <source>
        <strain evidence="4">Tai18E2 / Tucson 14021-0261.01</strain>
    </source>
</reference>
<accession>A0A0R1DYJ9</accession>
<feature type="chain" id="PRO_5006403028" description="MICOS complex subunit MIC13" evidence="2">
    <location>
        <begin position="22"/>
        <end position="133"/>
    </location>
</feature>
<keyword evidence="2" id="KW-0732">Signal</keyword>
<evidence type="ECO:0008006" key="5">
    <source>
        <dbReference type="Google" id="ProtNLM"/>
    </source>
</evidence>
<feature type="compositionally biased region" description="Basic and acidic residues" evidence="1">
    <location>
        <begin position="44"/>
        <end position="58"/>
    </location>
</feature>
<organism evidence="3 4">
    <name type="scientific">Drosophila yakuba</name>
    <name type="common">Fruit fly</name>
    <dbReference type="NCBI Taxonomy" id="7245"/>
    <lineage>
        <taxon>Eukaryota</taxon>
        <taxon>Metazoa</taxon>
        <taxon>Ecdysozoa</taxon>
        <taxon>Arthropoda</taxon>
        <taxon>Hexapoda</taxon>
        <taxon>Insecta</taxon>
        <taxon>Pterygota</taxon>
        <taxon>Neoptera</taxon>
        <taxon>Endopterygota</taxon>
        <taxon>Diptera</taxon>
        <taxon>Brachycera</taxon>
        <taxon>Muscomorpha</taxon>
        <taxon>Ephydroidea</taxon>
        <taxon>Drosophilidae</taxon>
        <taxon>Drosophila</taxon>
        <taxon>Sophophora</taxon>
    </lineage>
</organism>
<protein>
    <recommendedName>
        <fullName evidence="5">MICOS complex subunit MIC13</fullName>
    </recommendedName>
</protein>
<name>A0A0R1DYJ9_DROYA</name>
<evidence type="ECO:0000313" key="3">
    <source>
        <dbReference type="EMBL" id="KRK00385.1"/>
    </source>
</evidence>
<keyword evidence="4" id="KW-1185">Reference proteome</keyword>
<sequence>MVIRSLIKLVLFSTTIYLAKELGVWDDPIEPTTNKLGIEAEEPLETKNSNDKPEERTDIGATISKELQKKKQDLEKKFCPKDSTCYSPSKPLGETIGEAFSKTWVALKGIPSYWGATFERIGARICQFFRGDK</sequence>
<dbReference type="OrthoDB" id="7842194at2759"/>
<dbReference type="KEGG" id="dya:Dyak_GE27771"/>
<dbReference type="Proteomes" id="UP000002282">
    <property type="component" value="Chromosome 2R"/>
</dbReference>
<feature type="region of interest" description="Disordered" evidence="1">
    <location>
        <begin position="35"/>
        <end position="61"/>
    </location>
</feature>